<dbReference type="SUPFAM" id="SSF52540">
    <property type="entry name" value="P-loop containing nucleoside triphosphate hydrolases"/>
    <property type="match status" value="1"/>
</dbReference>
<protein>
    <submittedName>
        <fullName evidence="1">Uncharacterized protein</fullName>
    </submittedName>
</protein>
<sequence>MTVFAIGGGAGVGKTTAARALAARLGAGWLQLDTVWLALLEGAEPGSARRDALDVRSAVRGAVRAGPVDPDALLARQIAAAGLVEEVLPTVLAFEAAAHRHLVIDGSWLTPAGVARLAADLPVRAAYLHEADPVAVRRAMDTRRAGAHPRPWHDAMAHLAWTYGQWVAEQAQAAGQPVLPARPFATALDRLGVALGCAAD</sequence>
<dbReference type="EMBL" id="JADKGK010000022">
    <property type="protein sequence ID" value="MBL0004864.1"/>
    <property type="molecule type" value="Genomic_DNA"/>
</dbReference>
<dbReference type="AlphaFoldDB" id="A0A934X3L0"/>
<dbReference type="Proteomes" id="UP000718281">
    <property type="component" value="Unassembled WGS sequence"/>
</dbReference>
<dbReference type="Proteomes" id="UP000886632">
    <property type="component" value="Unassembled WGS sequence"/>
</dbReference>
<evidence type="ECO:0000313" key="1">
    <source>
        <dbReference type="EMBL" id="MBK6300412.1"/>
    </source>
</evidence>
<dbReference type="Pfam" id="PF13671">
    <property type="entry name" value="AAA_33"/>
    <property type="match status" value="1"/>
</dbReference>
<dbReference type="Gene3D" id="3.40.50.300">
    <property type="entry name" value="P-loop containing nucleotide triphosphate hydrolases"/>
    <property type="match status" value="1"/>
</dbReference>
<name>A0A934X3L0_9MICO</name>
<reference evidence="1 3" key="1">
    <citation type="submission" date="2020-10" db="EMBL/GenBank/DDBJ databases">
        <title>Connecting structure to function with the recovery of over 1000 high-quality activated sludge metagenome-assembled genomes encoding full-length rRNA genes using long-read sequencing.</title>
        <authorList>
            <person name="Singleton C.M."/>
            <person name="Petriglieri F."/>
            <person name="Kristensen J.M."/>
            <person name="Kirkegaard R.H."/>
            <person name="Michaelsen T.Y."/>
            <person name="Andersen M.H."/>
            <person name="Karst S.M."/>
            <person name="Dueholm M.S."/>
            <person name="Nielsen P.H."/>
            <person name="Albertsen M."/>
        </authorList>
    </citation>
    <scope>NUCLEOTIDE SEQUENCE [LARGE SCALE GENOMIC DNA]</scope>
    <source>
        <strain evidence="1">AalE_18-Q3-R2-46_BAT3C.188</strain>
        <strain evidence="2">Ribe_18-Q3-R11-54_MAXAC.001</strain>
    </source>
</reference>
<organism evidence="1 3">
    <name type="scientific">Candidatus Phosphoribacter hodrii</name>
    <dbReference type="NCBI Taxonomy" id="2953743"/>
    <lineage>
        <taxon>Bacteria</taxon>
        <taxon>Bacillati</taxon>
        <taxon>Actinomycetota</taxon>
        <taxon>Actinomycetes</taxon>
        <taxon>Micrococcales</taxon>
        <taxon>Dermatophilaceae</taxon>
        <taxon>Candidatus Phosphoribacter</taxon>
    </lineage>
</organism>
<accession>A0A934X3L0</accession>
<dbReference type="InterPro" id="IPR027417">
    <property type="entry name" value="P-loop_NTPase"/>
</dbReference>
<evidence type="ECO:0000313" key="3">
    <source>
        <dbReference type="Proteomes" id="UP000718281"/>
    </source>
</evidence>
<gene>
    <name evidence="1" type="ORF">IPF40_04960</name>
    <name evidence="2" type="ORF">IPP00_13055</name>
</gene>
<proteinExistence type="predicted"/>
<evidence type="ECO:0000313" key="2">
    <source>
        <dbReference type="EMBL" id="MBL0004864.1"/>
    </source>
</evidence>
<comment type="caution">
    <text evidence="1">The sequence shown here is derived from an EMBL/GenBank/DDBJ whole genome shotgun (WGS) entry which is preliminary data.</text>
</comment>
<dbReference type="EMBL" id="JADIXZ010000004">
    <property type="protein sequence ID" value="MBK6300412.1"/>
    <property type="molecule type" value="Genomic_DNA"/>
</dbReference>